<comment type="caution">
    <text evidence="1">The sequence shown here is derived from an EMBL/GenBank/DDBJ whole genome shotgun (WGS) entry which is preliminary data.</text>
</comment>
<evidence type="ECO:0000313" key="1">
    <source>
        <dbReference type="EMBL" id="EHL00757.1"/>
    </source>
</evidence>
<dbReference type="InParanoid" id="H0EKR4"/>
<evidence type="ECO:0000313" key="2">
    <source>
        <dbReference type="Proteomes" id="UP000005446"/>
    </source>
</evidence>
<dbReference type="AlphaFoldDB" id="H0EKR4"/>
<gene>
    <name evidence="1" type="ORF">M7I_3143</name>
</gene>
<protein>
    <submittedName>
        <fullName evidence="1">Uncharacterized protein</fullName>
    </submittedName>
</protein>
<accession>H0EKR4</accession>
<dbReference type="Proteomes" id="UP000005446">
    <property type="component" value="Unassembled WGS sequence"/>
</dbReference>
<name>H0EKR4_GLAL7</name>
<sequence>MSPFVQLYGHPTERRNVLNMYTTAISLCQNDPIPICPSRLSCHNRSHSRQDSEYFHVSDRTGGKTAQLTLGVFALFATTDSSAATKMSIERFQSCLVLQAVPCDVETMII</sequence>
<dbReference type="EMBL" id="AGUE01000073">
    <property type="protein sequence ID" value="EHL00757.1"/>
    <property type="molecule type" value="Genomic_DNA"/>
</dbReference>
<dbReference type="HOGENOM" id="CLU_2171335_0_0_1"/>
<organism evidence="1 2">
    <name type="scientific">Glarea lozoyensis (strain ATCC 74030 / MF5533)</name>
    <dbReference type="NCBI Taxonomy" id="1104152"/>
    <lineage>
        <taxon>Eukaryota</taxon>
        <taxon>Fungi</taxon>
        <taxon>Dikarya</taxon>
        <taxon>Ascomycota</taxon>
        <taxon>Pezizomycotina</taxon>
        <taxon>Leotiomycetes</taxon>
        <taxon>Helotiales</taxon>
        <taxon>Helotiaceae</taxon>
        <taxon>Glarea</taxon>
    </lineage>
</organism>
<keyword evidence="2" id="KW-1185">Reference proteome</keyword>
<reference evidence="1 2" key="1">
    <citation type="journal article" date="2012" name="Eukaryot. Cell">
        <title>Genome sequence of the fungus Glarea lozoyensis: the first genome sequence of a species from the Helotiaceae family.</title>
        <authorList>
            <person name="Youssar L."/>
            <person name="Gruening B.A."/>
            <person name="Erxleben A."/>
            <person name="Guenther S."/>
            <person name="Huettel W."/>
        </authorList>
    </citation>
    <scope>NUCLEOTIDE SEQUENCE [LARGE SCALE GENOMIC DNA]</scope>
    <source>
        <strain evidence="2">ATCC 74030 / MF5533</strain>
    </source>
</reference>
<proteinExistence type="predicted"/>